<keyword evidence="1" id="KW-1133">Transmembrane helix</keyword>
<evidence type="ECO:0000259" key="2">
    <source>
        <dbReference type="Pfam" id="PF13519"/>
    </source>
</evidence>
<gene>
    <name evidence="3" type="ORF">METZ01_LOCUS269395</name>
</gene>
<dbReference type="Gene3D" id="3.40.50.410">
    <property type="entry name" value="von Willebrand factor, type A domain"/>
    <property type="match status" value="1"/>
</dbReference>
<feature type="transmembrane region" description="Helical" evidence="1">
    <location>
        <begin position="30"/>
        <end position="52"/>
    </location>
</feature>
<accession>A0A382K1I8</accession>
<dbReference type="InterPro" id="IPR036465">
    <property type="entry name" value="vWFA_dom_sf"/>
</dbReference>
<proteinExistence type="predicted"/>
<dbReference type="InterPro" id="IPR002035">
    <property type="entry name" value="VWF_A"/>
</dbReference>
<dbReference type="Pfam" id="PF13519">
    <property type="entry name" value="VWA_2"/>
    <property type="match status" value="1"/>
</dbReference>
<keyword evidence="1" id="KW-0472">Membrane</keyword>
<evidence type="ECO:0000256" key="1">
    <source>
        <dbReference type="SAM" id="Phobius"/>
    </source>
</evidence>
<sequence>MARLVSSTVLWQRFLNETQASSPFQKLRHNWLLVIQLILLALAVFALTRPYFAGKLKGGRFIVAILDVSASMQATDVSPNRLGQAKADLGKLIDSMYDNDRMVLLLAGAVTEVRQSTTSSKLLLRSALGQARATDSPTRLLDAVKLAQNLTRNRAKTKVHLFSDGASPDLDEFELQDLDLIYHRVGEGGDNLGIVSLEVRPHPEQAGQQAVFATVANAYTNALASDVSLFFGDRLVGNRRVRVGATN</sequence>
<feature type="non-terminal residue" evidence="3">
    <location>
        <position position="247"/>
    </location>
</feature>
<name>A0A382K1I8_9ZZZZ</name>
<dbReference type="PANTHER" id="PTHR37464">
    <property type="entry name" value="BLL2463 PROTEIN"/>
    <property type="match status" value="1"/>
</dbReference>
<organism evidence="3">
    <name type="scientific">marine metagenome</name>
    <dbReference type="NCBI Taxonomy" id="408172"/>
    <lineage>
        <taxon>unclassified sequences</taxon>
        <taxon>metagenomes</taxon>
        <taxon>ecological metagenomes</taxon>
    </lineage>
</organism>
<dbReference type="SUPFAM" id="SSF53300">
    <property type="entry name" value="vWA-like"/>
    <property type="match status" value="1"/>
</dbReference>
<keyword evidence="1" id="KW-0812">Transmembrane</keyword>
<dbReference type="PANTHER" id="PTHR37464:SF1">
    <property type="entry name" value="BLL2463 PROTEIN"/>
    <property type="match status" value="1"/>
</dbReference>
<feature type="domain" description="VWFA" evidence="2">
    <location>
        <begin position="62"/>
        <end position="165"/>
    </location>
</feature>
<reference evidence="3" key="1">
    <citation type="submission" date="2018-05" db="EMBL/GenBank/DDBJ databases">
        <authorList>
            <person name="Lanie J.A."/>
            <person name="Ng W.-L."/>
            <person name="Kazmierczak K.M."/>
            <person name="Andrzejewski T.M."/>
            <person name="Davidsen T.M."/>
            <person name="Wayne K.J."/>
            <person name="Tettelin H."/>
            <person name="Glass J.I."/>
            <person name="Rusch D."/>
            <person name="Podicherti R."/>
            <person name="Tsui H.-C.T."/>
            <person name="Winkler M.E."/>
        </authorList>
    </citation>
    <scope>NUCLEOTIDE SEQUENCE</scope>
</reference>
<dbReference type="EMBL" id="UINC01076921">
    <property type="protein sequence ID" value="SVC16541.1"/>
    <property type="molecule type" value="Genomic_DNA"/>
</dbReference>
<evidence type="ECO:0000313" key="3">
    <source>
        <dbReference type="EMBL" id="SVC16541.1"/>
    </source>
</evidence>
<dbReference type="AlphaFoldDB" id="A0A382K1I8"/>
<protein>
    <recommendedName>
        <fullName evidence="2">VWFA domain-containing protein</fullName>
    </recommendedName>
</protein>